<feature type="region of interest" description="Disordered" evidence="1">
    <location>
        <begin position="209"/>
        <end position="236"/>
    </location>
</feature>
<comment type="caution">
    <text evidence="2">The sequence shown here is derived from an EMBL/GenBank/DDBJ whole genome shotgun (WGS) entry which is preliminary data.</text>
</comment>
<dbReference type="EMBL" id="JANPWZ010000001">
    <property type="protein sequence ID" value="KAJ3580539.1"/>
    <property type="molecule type" value="Genomic_DNA"/>
</dbReference>
<protein>
    <submittedName>
        <fullName evidence="2">Uncharacterized protein</fullName>
    </submittedName>
</protein>
<dbReference type="AlphaFoldDB" id="A0A9W8TSB2"/>
<proteinExistence type="predicted"/>
<evidence type="ECO:0000256" key="1">
    <source>
        <dbReference type="SAM" id="MobiDB-lite"/>
    </source>
</evidence>
<name>A0A9W8TSB2_9PEZI</name>
<keyword evidence="3" id="KW-1185">Reference proteome</keyword>
<dbReference type="VEuPathDB" id="FungiDB:F4678DRAFT_252391"/>
<dbReference type="Proteomes" id="UP001148614">
    <property type="component" value="Unassembled WGS sequence"/>
</dbReference>
<gene>
    <name evidence="2" type="ORF">NPX13_g22</name>
</gene>
<sequence>MHLYGYIKNQTLVVVASGLPEFVTEIGEQLAWLGAALHHLDPISDAPSTLAFNVVPEVQTEVNAENSTVYCSIRYTVEQDEVSSSDSPGQCWRHLFNNPVIVGGFPIPSRPKEITGQEIPLDMLVGLTGASYLSPFKSKILIKGCNTMLVPVARSEDCLVWHLLQTKDPNDRISYLAADDIGLSDLKMSQIPDYRHFLGSCSDSVSIAGGTSVSGPSGSTASANQPEANMDRQTPLKELFRRKADTAKRFWVKLSSTEGSQS</sequence>
<evidence type="ECO:0000313" key="3">
    <source>
        <dbReference type="Proteomes" id="UP001148614"/>
    </source>
</evidence>
<feature type="compositionally biased region" description="Low complexity" evidence="1">
    <location>
        <begin position="209"/>
        <end position="223"/>
    </location>
</feature>
<organism evidence="2 3">
    <name type="scientific">Xylaria arbuscula</name>
    <dbReference type="NCBI Taxonomy" id="114810"/>
    <lineage>
        <taxon>Eukaryota</taxon>
        <taxon>Fungi</taxon>
        <taxon>Dikarya</taxon>
        <taxon>Ascomycota</taxon>
        <taxon>Pezizomycotina</taxon>
        <taxon>Sordariomycetes</taxon>
        <taxon>Xylariomycetidae</taxon>
        <taxon>Xylariales</taxon>
        <taxon>Xylariaceae</taxon>
        <taxon>Xylaria</taxon>
    </lineage>
</organism>
<reference evidence="2" key="1">
    <citation type="submission" date="2022-07" db="EMBL/GenBank/DDBJ databases">
        <title>Genome Sequence of Xylaria arbuscula.</title>
        <authorList>
            <person name="Buettner E."/>
        </authorList>
    </citation>
    <scope>NUCLEOTIDE SEQUENCE</scope>
    <source>
        <strain evidence="2">VT107</strain>
    </source>
</reference>
<accession>A0A9W8TSB2</accession>
<evidence type="ECO:0000313" key="2">
    <source>
        <dbReference type="EMBL" id="KAJ3580539.1"/>
    </source>
</evidence>